<protein>
    <recommendedName>
        <fullName evidence="3">EVE domain-containing protein</fullName>
    </recommendedName>
</protein>
<name>A0A132N4P2_9ACTN</name>
<dbReference type="OrthoDB" id="3380613at2"/>
<dbReference type="AlphaFoldDB" id="A0A132N4P2"/>
<reference evidence="1 2" key="1">
    <citation type="submission" date="2015-02" db="EMBL/GenBank/DDBJ databases">
        <title>Physiological reanalysis, assessment of diazotrophy, and genome sequences of multiple isolates of Streptomyces thermoautotrophicus.</title>
        <authorList>
            <person name="MacKellar D.C."/>
            <person name="Lieber L."/>
            <person name="Norman J."/>
            <person name="Bolger A."/>
            <person name="Tobin C."/>
            <person name="Murray J.W."/>
            <person name="Prell J."/>
        </authorList>
    </citation>
    <scope>NUCLEOTIDE SEQUENCE [LARGE SCALE GENOMIC DNA]</scope>
    <source>
        <strain evidence="1 2">UBT1</strain>
    </source>
</reference>
<evidence type="ECO:0000313" key="1">
    <source>
        <dbReference type="EMBL" id="KWX05121.1"/>
    </source>
</evidence>
<dbReference type="RefSeq" id="WP_066884093.1">
    <property type="nucleotide sequence ID" value="NZ_JYIJ01000013.1"/>
</dbReference>
<dbReference type="EMBL" id="JYIJ01000013">
    <property type="protein sequence ID" value="KWX05121.1"/>
    <property type="molecule type" value="Genomic_DNA"/>
</dbReference>
<sequence>MSGTYLLILGHGEAVAWVLREQRMAFPARRHAEVSRLEPGDELLVYATRGAWNNPTRDRGRVIARATVASPVTVLDPPVTVAGREFASGCRIRVTELAPFGGGVELAPLVPELAAFPDPASWSVRLRRPLLALPEQDAARLRGLLAEVAGTREEHLAGYLEHATGPRAARAV</sequence>
<dbReference type="PATRIC" id="fig|1469144.8.peg.4679"/>
<proteinExistence type="predicted"/>
<comment type="caution">
    <text evidence="1">The sequence shown here is derived from an EMBL/GenBank/DDBJ whole genome shotgun (WGS) entry which is preliminary data.</text>
</comment>
<organism evidence="1 2">
    <name type="scientific">Carbonactinospora thermoautotrophica</name>
    <dbReference type="NCBI Taxonomy" id="1469144"/>
    <lineage>
        <taxon>Bacteria</taxon>
        <taxon>Bacillati</taxon>
        <taxon>Actinomycetota</taxon>
        <taxon>Actinomycetes</taxon>
        <taxon>Kitasatosporales</taxon>
        <taxon>Carbonactinosporaceae</taxon>
        <taxon>Carbonactinospora</taxon>
    </lineage>
</organism>
<dbReference type="Gene3D" id="3.10.590.10">
    <property type="entry name" value="ph1033 like domains"/>
    <property type="match status" value="1"/>
</dbReference>
<accession>A0A132N4P2</accession>
<evidence type="ECO:0008006" key="3">
    <source>
        <dbReference type="Google" id="ProtNLM"/>
    </source>
</evidence>
<gene>
    <name evidence="1" type="ORF">TH66_05215</name>
</gene>
<dbReference type="Proteomes" id="UP000070659">
    <property type="component" value="Unassembled WGS sequence"/>
</dbReference>
<evidence type="ECO:0000313" key="2">
    <source>
        <dbReference type="Proteomes" id="UP000070659"/>
    </source>
</evidence>